<gene>
    <name evidence="2" type="ORF">A6A04_01875</name>
</gene>
<organism evidence="2 3">
    <name type="scientific">Paramagnetospirillum marisnigri</name>
    <dbReference type="NCBI Taxonomy" id="1285242"/>
    <lineage>
        <taxon>Bacteria</taxon>
        <taxon>Pseudomonadati</taxon>
        <taxon>Pseudomonadota</taxon>
        <taxon>Alphaproteobacteria</taxon>
        <taxon>Rhodospirillales</taxon>
        <taxon>Magnetospirillaceae</taxon>
        <taxon>Paramagnetospirillum</taxon>
    </lineage>
</organism>
<accession>A0A178MNK0</accession>
<dbReference type="OrthoDB" id="7341621at2"/>
<dbReference type="PANTHER" id="PTHR36573:SF1">
    <property type="entry name" value="INTERMEMBRANE PHOSPHOLIPID TRANSPORT SYSTEM BINDING PROTEIN MLAC"/>
    <property type="match status" value="1"/>
</dbReference>
<keyword evidence="3" id="KW-1185">Reference proteome</keyword>
<dbReference type="Gene3D" id="3.10.450.710">
    <property type="entry name" value="Tgt2/MlaC"/>
    <property type="match status" value="1"/>
</dbReference>
<dbReference type="InterPro" id="IPR008869">
    <property type="entry name" value="MlaC/ttg2D"/>
</dbReference>
<evidence type="ECO:0008006" key="4">
    <source>
        <dbReference type="Google" id="ProtNLM"/>
    </source>
</evidence>
<name>A0A178MNK0_9PROT</name>
<dbReference type="RefSeq" id="WP_082914838.1">
    <property type="nucleotide sequence ID" value="NZ_LWQT01000055.1"/>
</dbReference>
<dbReference type="Proteomes" id="UP000078428">
    <property type="component" value="Unassembled WGS sequence"/>
</dbReference>
<evidence type="ECO:0000313" key="2">
    <source>
        <dbReference type="EMBL" id="OAN50362.1"/>
    </source>
</evidence>
<protein>
    <recommendedName>
        <fullName evidence="4">Organic solvent ABC transporter</fullName>
    </recommendedName>
</protein>
<dbReference type="InterPro" id="IPR042245">
    <property type="entry name" value="Tgt2/MlaC_sf"/>
</dbReference>
<evidence type="ECO:0000256" key="1">
    <source>
        <dbReference type="SAM" id="SignalP"/>
    </source>
</evidence>
<reference evidence="2 3" key="1">
    <citation type="submission" date="2016-04" db="EMBL/GenBank/DDBJ databases">
        <title>Draft genome sequence of freshwater magnetotactic bacteria Magnetospirillum marisnigri SP-1 and Magnetospirillum moscoviense BB-1.</title>
        <authorList>
            <person name="Koziaeva V."/>
            <person name="Dziuba M.V."/>
            <person name="Ivanov T.M."/>
            <person name="Kuznetsov B."/>
            <person name="Grouzdev D.S."/>
        </authorList>
    </citation>
    <scope>NUCLEOTIDE SEQUENCE [LARGE SCALE GENOMIC DNA]</scope>
    <source>
        <strain evidence="2 3">SP-1</strain>
    </source>
</reference>
<evidence type="ECO:0000313" key="3">
    <source>
        <dbReference type="Proteomes" id="UP000078428"/>
    </source>
</evidence>
<keyword evidence="1" id="KW-0732">Signal</keyword>
<sequence>MVMSVMRAFFSLLGVFFLVAAGPSHAGEADKGRALVQAAVDEGLGTFTSKTYPLDERARLLDSLLRRYSDAELLASGSLGRHWPKLTPAEQAEFTTTFMRYVVSSYVGLLKNLQGGTVVKIGEATEAPGGKVRVSSTVTLPSQPGVPLPVDWDLVTKPDGRLVVVDVTADGISIIRAMKDDFASVLRSSGGKVAPLLDALARKIAENDQVNAAR</sequence>
<dbReference type="EMBL" id="LWQT01000055">
    <property type="protein sequence ID" value="OAN50362.1"/>
    <property type="molecule type" value="Genomic_DNA"/>
</dbReference>
<feature type="signal peptide" evidence="1">
    <location>
        <begin position="1"/>
        <end position="26"/>
    </location>
</feature>
<feature type="chain" id="PRO_5008092097" description="Organic solvent ABC transporter" evidence="1">
    <location>
        <begin position="27"/>
        <end position="214"/>
    </location>
</feature>
<dbReference type="PANTHER" id="PTHR36573">
    <property type="entry name" value="INTERMEMBRANE PHOSPHOLIPID TRANSPORT SYSTEM BINDING PROTEIN MLAC"/>
    <property type="match status" value="1"/>
</dbReference>
<dbReference type="STRING" id="1285242.A6A04_01875"/>
<dbReference type="AlphaFoldDB" id="A0A178MNK0"/>
<dbReference type="Pfam" id="PF05494">
    <property type="entry name" value="MlaC"/>
    <property type="match status" value="1"/>
</dbReference>
<comment type="caution">
    <text evidence="2">The sequence shown here is derived from an EMBL/GenBank/DDBJ whole genome shotgun (WGS) entry which is preliminary data.</text>
</comment>
<proteinExistence type="predicted"/>